<keyword evidence="1" id="KW-1133">Transmembrane helix</keyword>
<dbReference type="Proteomes" id="UP000618460">
    <property type="component" value="Unassembled WGS sequence"/>
</dbReference>
<accession>A0A917TL89</accession>
<keyword evidence="1" id="KW-0812">Transmembrane</keyword>
<feature type="transmembrane region" description="Helical" evidence="1">
    <location>
        <begin position="6"/>
        <end position="23"/>
    </location>
</feature>
<comment type="caution">
    <text evidence="2">The sequence shown here is derived from an EMBL/GenBank/DDBJ whole genome shotgun (WGS) entry which is preliminary data.</text>
</comment>
<evidence type="ECO:0000313" key="2">
    <source>
        <dbReference type="EMBL" id="GGM26674.1"/>
    </source>
</evidence>
<evidence type="ECO:0000313" key="3">
    <source>
        <dbReference type="Proteomes" id="UP000618460"/>
    </source>
</evidence>
<reference evidence="2" key="1">
    <citation type="journal article" date="2014" name="Int. J. Syst. Evol. Microbiol.">
        <title>Complete genome sequence of Corynebacterium casei LMG S-19264T (=DSM 44701T), isolated from a smear-ripened cheese.</title>
        <authorList>
            <consortium name="US DOE Joint Genome Institute (JGI-PGF)"/>
            <person name="Walter F."/>
            <person name="Albersmeier A."/>
            <person name="Kalinowski J."/>
            <person name="Ruckert C."/>
        </authorList>
    </citation>
    <scope>NUCLEOTIDE SEQUENCE</scope>
    <source>
        <strain evidence="2">CGMCC 1.6333</strain>
    </source>
</reference>
<dbReference type="OrthoDB" id="9792788at2"/>
<keyword evidence="3" id="KW-1185">Reference proteome</keyword>
<dbReference type="NCBIfam" id="NF008528">
    <property type="entry name" value="PRK11463.1-2"/>
    <property type="match status" value="1"/>
</dbReference>
<dbReference type="EMBL" id="BMLG01000003">
    <property type="protein sequence ID" value="GGM26674.1"/>
    <property type="molecule type" value="Genomic_DNA"/>
</dbReference>
<dbReference type="PANTHER" id="PTHR35335">
    <property type="entry name" value="UPF0716 PROTEIN FXSA"/>
    <property type="match status" value="1"/>
</dbReference>
<dbReference type="AlphaFoldDB" id="A0A917TL89"/>
<evidence type="ECO:0000256" key="1">
    <source>
        <dbReference type="SAM" id="Phobius"/>
    </source>
</evidence>
<reference evidence="2" key="2">
    <citation type="submission" date="2020-09" db="EMBL/GenBank/DDBJ databases">
        <authorList>
            <person name="Sun Q."/>
            <person name="Zhou Y."/>
        </authorList>
    </citation>
    <scope>NUCLEOTIDE SEQUENCE</scope>
    <source>
        <strain evidence="2">CGMCC 1.6333</strain>
    </source>
</reference>
<feature type="transmembrane region" description="Helical" evidence="1">
    <location>
        <begin position="30"/>
        <end position="47"/>
    </location>
</feature>
<organism evidence="2 3">
    <name type="scientific">Paraliobacillus quinghaiensis</name>
    <dbReference type="NCBI Taxonomy" id="470815"/>
    <lineage>
        <taxon>Bacteria</taxon>
        <taxon>Bacillati</taxon>
        <taxon>Bacillota</taxon>
        <taxon>Bacilli</taxon>
        <taxon>Bacillales</taxon>
        <taxon>Bacillaceae</taxon>
        <taxon>Paraliobacillus</taxon>
    </lineage>
</organism>
<gene>
    <name evidence="2" type="primary">ytzA</name>
    <name evidence="2" type="ORF">GCM10011351_10530</name>
</gene>
<keyword evidence="1" id="KW-0472">Membrane</keyword>
<dbReference type="GO" id="GO:0016020">
    <property type="term" value="C:membrane"/>
    <property type="evidence" value="ECO:0007669"/>
    <property type="project" value="InterPro"/>
</dbReference>
<proteinExistence type="predicted"/>
<name>A0A917TL89_9BACI</name>
<sequence>MFRWLLLLILIVPALEIGIFIWAGGIVGPWWVIFFIILTGVIGAALAKKEGLETLNRARTEMSYGQLPAEQIFNGICILIGAVVLLTPGFITDAFGFLLLIPGTRTPIKRGLQNMLQAMLDKGTITIFRR</sequence>
<dbReference type="InterPro" id="IPR007313">
    <property type="entry name" value="FxsA"/>
</dbReference>
<dbReference type="Pfam" id="PF04186">
    <property type="entry name" value="FxsA"/>
    <property type="match status" value="1"/>
</dbReference>
<protein>
    <submittedName>
        <fullName evidence="2">UPF0716 protein YtzA</fullName>
    </submittedName>
</protein>
<feature type="transmembrane region" description="Helical" evidence="1">
    <location>
        <begin position="72"/>
        <end position="101"/>
    </location>
</feature>
<dbReference type="PANTHER" id="PTHR35335:SF1">
    <property type="entry name" value="UPF0716 PROTEIN FXSA"/>
    <property type="match status" value="1"/>
</dbReference>
<dbReference type="RefSeq" id="WP_117154744.1">
    <property type="nucleotide sequence ID" value="NZ_BMLG01000003.1"/>
</dbReference>